<proteinExistence type="predicted"/>
<organism evidence="1 2">
    <name type="scientific">Olpidium bornovanus</name>
    <dbReference type="NCBI Taxonomy" id="278681"/>
    <lineage>
        <taxon>Eukaryota</taxon>
        <taxon>Fungi</taxon>
        <taxon>Fungi incertae sedis</taxon>
        <taxon>Olpidiomycota</taxon>
        <taxon>Olpidiomycotina</taxon>
        <taxon>Olpidiomycetes</taxon>
        <taxon>Olpidiales</taxon>
        <taxon>Olpidiaceae</taxon>
        <taxon>Olpidium</taxon>
    </lineage>
</organism>
<gene>
    <name evidence="1" type="ORF">BJ554DRAFT_6900</name>
</gene>
<keyword evidence="2" id="KW-1185">Reference proteome</keyword>
<reference evidence="1 2" key="1">
    <citation type="journal article" name="Sci. Rep.">
        <title>Genome-scale phylogenetic analyses confirm Olpidium as the closest living zoosporic fungus to the non-flagellated, terrestrial fungi.</title>
        <authorList>
            <person name="Chang Y."/>
            <person name="Rochon D."/>
            <person name="Sekimoto S."/>
            <person name="Wang Y."/>
            <person name="Chovatia M."/>
            <person name="Sandor L."/>
            <person name="Salamov A."/>
            <person name="Grigoriev I.V."/>
            <person name="Stajich J.E."/>
            <person name="Spatafora J.W."/>
        </authorList>
    </citation>
    <scope>NUCLEOTIDE SEQUENCE [LARGE SCALE GENOMIC DNA]</scope>
    <source>
        <strain evidence="1">S191</strain>
    </source>
</reference>
<dbReference type="AlphaFoldDB" id="A0A8H7ZXG9"/>
<dbReference type="Proteomes" id="UP000673691">
    <property type="component" value="Unassembled WGS sequence"/>
</dbReference>
<protein>
    <submittedName>
        <fullName evidence="1">Uncharacterized protein</fullName>
    </submittedName>
</protein>
<dbReference type="EMBL" id="JAEFCI010004382">
    <property type="protein sequence ID" value="KAG5460982.1"/>
    <property type="molecule type" value="Genomic_DNA"/>
</dbReference>
<comment type="caution">
    <text evidence="1">The sequence shown here is derived from an EMBL/GenBank/DDBJ whole genome shotgun (WGS) entry which is preliminary data.</text>
</comment>
<sequence>MRAAISSLSTKSFSAGALPVLLYFGTAPKNVRAKGLFSGHFSESSSSREKALVIIFHAHWLACVTLGVCDGPPRRGPEDCWCGGAELRRRARASGTGSCARRNPTTPL</sequence>
<name>A0A8H7ZXG9_9FUNG</name>
<evidence type="ECO:0000313" key="1">
    <source>
        <dbReference type="EMBL" id="KAG5460982.1"/>
    </source>
</evidence>
<accession>A0A8H7ZXG9</accession>
<evidence type="ECO:0000313" key="2">
    <source>
        <dbReference type="Proteomes" id="UP000673691"/>
    </source>
</evidence>